<comment type="caution">
    <text evidence="1">The sequence shown here is derived from an EMBL/GenBank/DDBJ whole genome shotgun (WGS) entry which is preliminary data.</text>
</comment>
<proteinExistence type="predicted"/>
<dbReference type="AlphaFoldDB" id="A0A401TGI8"/>
<dbReference type="EMBL" id="BEZZ01068189">
    <property type="protein sequence ID" value="GCC41716.1"/>
    <property type="molecule type" value="Genomic_DNA"/>
</dbReference>
<evidence type="ECO:0000313" key="1">
    <source>
        <dbReference type="EMBL" id="GCC41716.1"/>
    </source>
</evidence>
<gene>
    <name evidence="1" type="ORF">chiPu_0025897</name>
</gene>
<keyword evidence="2" id="KW-1185">Reference proteome</keyword>
<reference evidence="1 2" key="1">
    <citation type="journal article" date="2018" name="Nat. Ecol. Evol.">
        <title>Shark genomes provide insights into elasmobranch evolution and the origin of vertebrates.</title>
        <authorList>
            <person name="Hara Y"/>
            <person name="Yamaguchi K"/>
            <person name="Onimaru K"/>
            <person name="Kadota M"/>
            <person name="Koyanagi M"/>
            <person name="Keeley SD"/>
            <person name="Tatsumi K"/>
            <person name="Tanaka K"/>
            <person name="Motone F"/>
            <person name="Kageyama Y"/>
            <person name="Nozu R"/>
            <person name="Adachi N"/>
            <person name="Nishimura O"/>
            <person name="Nakagawa R"/>
            <person name="Tanegashima C"/>
            <person name="Kiyatake I"/>
            <person name="Matsumoto R"/>
            <person name="Murakumo K"/>
            <person name="Nishida K"/>
            <person name="Terakita A"/>
            <person name="Kuratani S"/>
            <person name="Sato K"/>
            <person name="Hyodo S Kuraku.S."/>
        </authorList>
    </citation>
    <scope>NUCLEOTIDE SEQUENCE [LARGE SCALE GENOMIC DNA]</scope>
</reference>
<dbReference type="Proteomes" id="UP000287033">
    <property type="component" value="Unassembled WGS sequence"/>
</dbReference>
<protein>
    <submittedName>
        <fullName evidence="1">Uncharacterized protein</fullName>
    </submittedName>
</protein>
<name>A0A401TGI8_CHIPU</name>
<sequence length="127" mass="14199">MRGLEKAQWGLETGPTTIWIMDLVRPEEWDRCGLDFGPGAVWILSLVWCGDWAWCCVVTGPRELGRLGRYSQLTSSGTVWRLGLVQPGDWAHYGLQAEHGVARRLWSEQSGVLPWCGVETVPCPVCT</sequence>
<accession>A0A401TGI8</accession>
<evidence type="ECO:0000313" key="2">
    <source>
        <dbReference type="Proteomes" id="UP000287033"/>
    </source>
</evidence>
<organism evidence="1 2">
    <name type="scientific">Chiloscyllium punctatum</name>
    <name type="common">Brownbanded bambooshark</name>
    <name type="synonym">Hemiscyllium punctatum</name>
    <dbReference type="NCBI Taxonomy" id="137246"/>
    <lineage>
        <taxon>Eukaryota</taxon>
        <taxon>Metazoa</taxon>
        <taxon>Chordata</taxon>
        <taxon>Craniata</taxon>
        <taxon>Vertebrata</taxon>
        <taxon>Chondrichthyes</taxon>
        <taxon>Elasmobranchii</taxon>
        <taxon>Galeomorphii</taxon>
        <taxon>Galeoidea</taxon>
        <taxon>Orectolobiformes</taxon>
        <taxon>Hemiscylliidae</taxon>
        <taxon>Chiloscyllium</taxon>
    </lineage>
</organism>